<dbReference type="FunFam" id="3.40.50.1450:FF:000002">
    <property type="entry name" value="Hydrogenase 1 maturation protease"/>
    <property type="match status" value="1"/>
</dbReference>
<dbReference type="NCBIfam" id="TIGR00072">
    <property type="entry name" value="hydrog_prot"/>
    <property type="match status" value="1"/>
</dbReference>
<evidence type="ECO:0000256" key="3">
    <source>
        <dbReference type="ARBA" id="ARBA00022670"/>
    </source>
</evidence>
<evidence type="ECO:0000256" key="6">
    <source>
        <dbReference type="ARBA" id="ARBA00022801"/>
    </source>
</evidence>
<dbReference type="Gene3D" id="3.40.50.1450">
    <property type="entry name" value="HybD-like"/>
    <property type="match status" value="1"/>
</dbReference>
<evidence type="ECO:0000256" key="1">
    <source>
        <dbReference type="ARBA" id="ARBA00006814"/>
    </source>
</evidence>
<organism evidence="7 8">
    <name type="scientific">Lamprobacter modestohalophilus</name>
    <dbReference type="NCBI Taxonomy" id="1064514"/>
    <lineage>
        <taxon>Bacteria</taxon>
        <taxon>Pseudomonadati</taxon>
        <taxon>Pseudomonadota</taxon>
        <taxon>Gammaproteobacteria</taxon>
        <taxon>Chromatiales</taxon>
        <taxon>Chromatiaceae</taxon>
        <taxon>Lamprobacter</taxon>
    </lineage>
</organism>
<dbReference type="PANTHER" id="PTHR30302:SF1">
    <property type="entry name" value="HYDROGENASE 2 MATURATION PROTEASE"/>
    <property type="match status" value="1"/>
</dbReference>
<dbReference type="AlphaFoldDB" id="A0A9X0W8M8"/>
<dbReference type="GO" id="GO:0046872">
    <property type="term" value="F:metal ion binding"/>
    <property type="evidence" value="ECO:0007669"/>
    <property type="project" value="UniProtKB-KW"/>
</dbReference>
<name>A0A9X0W8M8_9GAMM</name>
<comment type="caution">
    <text evidence="7">The sequence shown here is derived from an EMBL/GenBank/DDBJ whole genome shotgun (WGS) entry which is preliminary data.</text>
</comment>
<dbReference type="Pfam" id="PF01750">
    <property type="entry name" value="HycI"/>
    <property type="match status" value="1"/>
</dbReference>
<dbReference type="GO" id="GO:0008047">
    <property type="term" value="F:enzyme activator activity"/>
    <property type="evidence" value="ECO:0007669"/>
    <property type="project" value="InterPro"/>
</dbReference>
<keyword evidence="4" id="KW-0479">Metal-binding</keyword>
<keyword evidence="8" id="KW-1185">Reference proteome</keyword>
<evidence type="ECO:0000313" key="8">
    <source>
        <dbReference type="Proteomes" id="UP001138768"/>
    </source>
</evidence>
<dbReference type="InterPro" id="IPR023430">
    <property type="entry name" value="Pept_HybD-like_dom_sf"/>
</dbReference>
<keyword evidence="5" id="KW-0064">Aspartyl protease</keyword>
<comment type="similarity">
    <text evidence="1">Belongs to the peptidase A31 family.</text>
</comment>
<keyword evidence="2" id="KW-0533">Nickel</keyword>
<dbReference type="InterPro" id="IPR000671">
    <property type="entry name" value="Peptidase_A31"/>
</dbReference>
<dbReference type="GO" id="GO:0016485">
    <property type="term" value="P:protein processing"/>
    <property type="evidence" value="ECO:0007669"/>
    <property type="project" value="TreeGrafter"/>
</dbReference>
<gene>
    <name evidence="7" type="ORF">CKO42_11335</name>
</gene>
<evidence type="ECO:0000313" key="7">
    <source>
        <dbReference type="EMBL" id="MBK1619013.1"/>
    </source>
</evidence>
<dbReference type="GO" id="GO:0004190">
    <property type="term" value="F:aspartic-type endopeptidase activity"/>
    <property type="evidence" value="ECO:0007669"/>
    <property type="project" value="UniProtKB-KW"/>
</dbReference>
<keyword evidence="6" id="KW-0378">Hydrolase</keyword>
<evidence type="ECO:0000256" key="2">
    <source>
        <dbReference type="ARBA" id="ARBA00022596"/>
    </source>
</evidence>
<dbReference type="PANTHER" id="PTHR30302">
    <property type="entry name" value="HYDROGENASE 1 MATURATION PROTEASE"/>
    <property type="match status" value="1"/>
</dbReference>
<dbReference type="RefSeq" id="WP_200243836.1">
    <property type="nucleotide sequence ID" value="NZ_NRRY01000016.1"/>
</dbReference>
<protein>
    <submittedName>
        <fullName evidence="7">Hydrogenase maturation protease</fullName>
    </submittedName>
</protein>
<reference evidence="7 8" key="1">
    <citation type="journal article" date="2020" name="Microorganisms">
        <title>Osmotic Adaptation and Compatible Solute Biosynthesis of Phototrophic Bacteria as Revealed from Genome Analyses.</title>
        <authorList>
            <person name="Imhoff J.F."/>
            <person name="Rahn T."/>
            <person name="Kunzel S."/>
            <person name="Keller A."/>
            <person name="Neulinger S.C."/>
        </authorList>
    </citation>
    <scope>NUCLEOTIDE SEQUENCE [LARGE SCALE GENOMIC DNA]</scope>
    <source>
        <strain evidence="7 8">DSM 25653</strain>
    </source>
</reference>
<accession>A0A9X0W8M8</accession>
<dbReference type="EMBL" id="NRRY01000016">
    <property type="protein sequence ID" value="MBK1619013.1"/>
    <property type="molecule type" value="Genomic_DNA"/>
</dbReference>
<sequence>MLIGLGNLILGDEGVGVHAMRRLEAEYGFQPAVELVDGGTSGLDLLPLLKDQRRLLLIDALASDAAPGTIRVIRNQEIRTALTEKVSLHHLGIADLLALAELLDYAPSEIVLIGIVPERLEMELALSDCLRRRMPEIIETAVGVLAEWGIESRRSPALAPALLTASAA</sequence>
<dbReference type="SUPFAM" id="SSF53163">
    <property type="entry name" value="HybD-like"/>
    <property type="match status" value="1"/>
</dbReference>
<keyword evidence="3 7" id="KW-0645">Protease</keyword>
<dbReference type="PRINTS" id="PR00446">
    <property type="entry name" value="HYDRGNUPTAKE"/>
</dbReference>
<evidence type="ECO:0000256" key="4">
    <source>
        <dbReference type="ARBA" id="ARBA00022723"/>
    </source>
</evidence>
<dbReference type="Proteomes" id="UP001138768">
    <property type="component" value="Unassembled WGS sequence"/>
</dbReference>
<evidence type="ECO:0000256" key="5">
    <source>
        <dbReference type="ARBA" id="ARBA00022750"/>
    </source>
</evidence>
<proteinExistence type="inferred from homology"/>